<dbReference type="PANTHER" id="PTHR39966">
    <property type="entry name" value="BLL2471 PROTEIN-RELATED"/>
    <property type="match status" value="1"/>
</dbReference>
<evidence type="ECO:0000313" key="2">
    <source>
        <dbReference type="EMBL" id="AEB10105.1"/>
    </source>
</evidence>
<dbReference type="PANTHER" id="PTHR39966:SF1">
    <property type="entry name" value="HEMERYTHRIN-LIKE DOMAIN-CONTAINING PROTEIN"/>
    <property type="match status" value="1"/>
</dbReference>
<dbReference type="STRING" id="880072.Desac_2281"/>
<name>F2NFI6_DESAR</name>
<dbReference type="KEGG" id="dao:Desac_2281"/>
<dbReference type="Pfam" id="PF01814">
    <property type="entry name" value="Hemerythrin"/>
    <property type="match status" value="1"/>
</dbReference>
<dbReference type="HOGENOM" id="CLU_095978_2_0_7"/>
<feature type="domain" description="Hemerythrin-like" evidence="1">
    <location>
        <begin position="3"/>
        <end position="144"/>
    </location>
</feature>
<evidence type="ECO:0000313" key="3">
    <source>
        <dbReference type="Proteomes" id="UP000000483"/>
    </source>
</evidence>
<dbReference type="RefSeq" id="WP_013707214.1">
    <property type="nucleotide sequence ID" value="NC_015388.1"/>
</dbReference>
<dbReference type="Proteomes" id="UP000000483">
    <property type="component" value="Chromosome"/>
</dbReference>
<dbReference type="OrthoDB" id="9769774at2"/>
<dbReference type="Gene3D" id="1.20.120.520">
    <property type="entry name" value="nmb1532 protein domain like"/>
    <property type="match status" value="1"/>
</dbReference>
<dbReference type="EMBL" id="CP002629">
    <property type="protein sequence ID" value="AEB10105.1"/>
    <property type="molecule type" value="Genomic_DNA"/>
</dbReference>
<dbReference type="InterPro" id="IPR012312">
    <property type="entry name" value="Hemerythrin-like"/>
</dbReference>
<reference evidence="2 3" key="1">
    <citation type="journal article" date="2011" name="Stand. Genomic Sci.">
        <title>Complete genome sequence of the acetate-degrading sulfate reducer Desulfobacca acetoxidans type strain (ASRB2).</title>
        <authorList>
            <person name="Goker M."/>
            <person name="Teshima H."/>
            <person name="Lapidus A."/>
            <person name="Nolan M."/>
            <person name="Lucas S."/>
            <person name="Hammon N."/>
            <person name="Deshpande S."/>
            <person name="Cheng J.F."/>
            <person name="Tapia R."/>
            <person name="Han C."/>
            <person name="Goodwin L."/>
            <person name="Pitluck S."/>
            <person name="Huntemann M."/>
            <person name="Liolios K."/>
            <person name="Ivanova N."/>
            <person name="Pagani I."/>
            <person name="Mavromatis K."/>
            <person name="Ovchinikova G."/>
            <person name="Pati A."/>
            <person name="Chen A."/>
            <person name="Palaniappan K."/>
            <person name="Land M."/>
            <person name="Hauser L."/>
            <person name="Brambilla E.M."/>
            <person name="Rohde M."/>
            <person name="Spring S."/>
            <person name="Detter J.C."/>
            <person name="Woyke T."/>
            <person name="Bristow J."/>
            <person name="Eisen J.A."/>
            <person name="Markowitz V."/>
            <person name="Hugenholtz P."/>
            <person name="Kyrpides N.C."/>
            <person name="Klenk H.P."/>
        </authorList>
    </citation>
    <scope>NUCLEOTIDE SEQUENCE [LARGE SCALE GENOMIC DNA]</scope>
    <source>
        <strain evidence="3">ATCC 700848 / DSM 11109 / ASRB2</strain>
    </source>
</reference>
<evidence type="ECO:0000259" key="1">
    <source>
        <dbReference type="Pfam" id="PF01814"/>
    </source>
</evidence>
<reference evidence="3" key="2">
    <citation type="submission" date="2011-03" db="EMBL/GenBank/DDBJ databases">
        <title>The complete genome of Desulfobacca acetoxidans DSM 11109.</title>
        <authorList>
            <consortium name="US DOE Joint Genome Institute (JGI-PGF)"/>
            <person name="Lucas S."/>
            <person name="Copeland A."/>
            <person name="Lapidus A."/>
            <person name="Bruce D."/>
            <person name="Goodwin L."/>
            <person name="Pitluck S."/>
            <person name="Peters L."/>
            <person name="Kyrpides N."/>
            <person name="Mavromatis K."/>
            <person name="Ivanova N."/>
            <person name="Ovchinnikova G."/>
            <person name="Teshima H."/>
            <person name="Detter J.C."/>
            <person name="Han C."/>
            <person name="Land M."/>
            <person name="Hauser L."/>
            <person name="Markowitz V."/>
            <person name="Cheng J.-F."/>
            <person name="Hugenholtz P."/>
            <person name="Woyke T."/>
            <person name="Wu D."/>
            <person name="Spring S."/>
            <person name="Schueler E."/>
            <person name="Brambilla E."/>
            <person name="Klenk H.-P."/>
            <person name="Eisen J.A."/>
        </authorList>
    </citation>
    <scope>NUCLEOTIDE SEQUENCE [LARGE SCALE GENOMIC DNA]</scope>
    <source>
        <strain evidence="3">ATCC 700848 / DSM 11109 / ASRB2</strain>
    </source>
</reference>
<dbReference type="eggNOG" id="COG3945">
    <property type="taxonomic scope" value="Bacteria"/>
</dbReference>
<dbReference type="AlphaFoldDB" id="F2NFI6"/>
<protein>
    <submittedName>
        <fullName evidence="2">Hemerythrin HHE cation binding domain protein</fullName>
    </submittedName>
</protein>
<dbReference type="GO" id="GO:0005886">
    <property type="term" value="C:plasma membrane"/>
    <property type="evidence" value="ECO:0007669"/>
    <property type="project" value="TreeGrafter"/>
</dbReference>
<organism evidence="2 3">
    <name type="scientific">Desulfobacca acetoxidans (strain ATCC 700848 / DSM 11109 / ASRB2)</name>
    <dbReference type="NCBI Taxonomy" id="880072"/>
    <lineage>
        <taxon>Bacteria</taxon>
        <taxon>Pseudomonadati</taxon>
        <taxon>Thermodesulfobacteriota</taxon>
        <taxon>Desulfobaccia</taxon>
        <taxon>Desulfobaccales</taxon>
        <taxon>Desulfobaccaceae</taxon>
        <taxon>Desulfobacca</taxon>
    </lineage>
</organism>
<accession>F2NFI6</accession>
<keyword evidence="3" id="KW-1185">Reference proteome</keyword>
<gene>
    <name evidence="2" type="ordered locus">Desac_2281</name>
</gene>
<sequence>MLPIDPLMLEHRLIERMTRLIHQEMVRIRDNIAVDVGFAFVDQRFLDAAVDFHNHYVNRLHHSKEEGILFAALAEKPLSTGHLRMMKELQQEHIWGRQTTTNLEVASKQYNEGCLEILPDLLNSLGTLADFYSQHIAKEDRHFFLPAMEYFTREEKEVILSQMADLDRGFALAKYQKLVADWEASGCKCHL</sequence>
<proteinExistence type="predicted"/>